<name>A0A7U3RWK9_9CAUD</name>
<evidence type="ECO:0000313" key="2">
    <source>
        <dbReference type="Proteomes" id="UP000594029"/>
    </source>
</evidence>
<dbReference type="EMBL" id="MW084976">
    <property type="protein sequence ID" value="QOV08415.1"/>
    <property type="molecule type" value="Genomic_DNA"/>
</dbReference>
<sequence>MSYDYQSKDGLCRSNNADFVHAWNNTIDEYNENERQWIADLESQGVKASHPDDGWVDRQKNIVFLCYPQFNNYPEIGDTIALGSAYSGHRLVKVVEVIPCYYGTHRTRYAFKQIEQPKEEKKANWFMRLLFGE</sequence>
<organism evidence="1 2">
    <name type="scientific">Bacillus phage Kirov</name>
    <dbReference type="NCBI Taxonomy" id="2783539"/>
    <lineage>
        <taxon>Viruses</taxon>
        <taxon>Duplodnaviria</taxon>
        <taxon>Heunggongvirae</taxon>
        <taxon>Uroviricota</taxon>
        <taxon>Caudoviricetes</taxon>
        <taxon>Andregratiavirinae</taxon>
        <taxon>Kirovvirus</taxon>
        <taxon>Kirovvirus kirov</taxon>
    </lineage>
</organism>
<gene>
    <name evidence="1" type="ORF">Kirov_216</name>
</gene>
<reference evidence="1 2" key="1">
    <citation type="submission" date="2020-10" db="EMBL/GenBank/DDBJ databases">
        <authorList>
            <person name="Kazantseva O.A."/>
            <person name="Piligrimova E.G."/>
            <person name="Shadrin A.M."/>
        </authorList>
    </citation>
    <scope>NUCLEOTIDE SEQUENCE [LARGE SCALE GENOMIC DNA]</scope>
</reference>
<keyword evidence="2" id="KW-1185">Reference proteome</keyword>
<protein>
    <submittedName>
        <fullName evidence="1">Uncharacterized protein</fullName>
    </submittedName>
</protein>
<evidence type="ECO:0000313" key="1">
    <source>
        <dbReference type="EMBL" id="QOV08415.1"/>
    </source>
</evidence>
<accession>A0A7U3RWK9</accession>
<dbReference type="Proteomes" id="UP000594029">
    <property type="component" value="Segment"/>
</dbReference>
<proteinExistence type="predicted"/>